<dbReference type="Proteomes" id="UP000799770">
    <property type="component" value="Unassembled WGS sequence"/>
</dbReference>
<accession>A0A6A5YW98</accession>
<reference evidence="4" key="1">
    <citation type="journal article" date="2020" name="Stud. Mycol.">
        <title>101 Dothideomycetes genomes: a test case for predicting lifestyles and emergence of pathogens.</title>
        <authorList>
            <person name="Haridas S."/>
            <person name="Albert R."/>
            <person name="Binder M."/>
            <person name="Bloem J."/>
            <person name="Labutti K."/>
            <person name="Salamov A."/>
            <person name="Andreopoulos B."/>
            <person name="Baker S."/>
            <person name="Barry K."/>
            <person name="Bills G."/>
            <person name="Bluhm B."/>
            <person name="Cannon C."/>
            <person name="Castanera R."/>
            <person name="Culley D."/>
            <person name="Daum C."/>
            <person name="Ezra D."/>
            <person name="Gonzalez J."/>
            <person name="Henrissat B."/>
            <person name="Kuo A."/>
            <person name="Liang C."/>
            <person name="Lipzen A."/>
            <person name="Lutzoni F."/>
            <person name="Magnuson J."/>
            <person name="Mondo S."/>
            <person name="Nolan M."/>
            <person name="Ohm R."/>
            <person name="Pangilinan J."/>
            <person name="Park H.-J."/>
            <person name="Ramirez L."/>
            <person name="Alfaro M."/>
            <person name="Sun H."/>
            <person name="Tritt A."/>
            <person name="Yoshinaga Y."/>
            <person name="Zwiers L.-H."/>
            <person name="Turgeon B."/>
            <person name="Goodwin S."/>
            <person name="Spatafora J."/>
            <person name="Crous P."/>
            <person name="Grigoriev I."/>
        </authorList>
    </citation>
    <scope>NUCLEOTIDE SEQUENCE</scope>
    <source>
        <strain evidence="4">CBS 627.86</strain>
    </source>
</reference>
<protein>
    <recommendedName>
        <fullName evidence="6">NAD(P)-binding protein</fullName>
    </recommendedName>
</protein>
<dbReference type="InterPro" id="IPR002347">
    <property type="entry name" value="SDR_fam"/>
</dbReference>
<dbReference type="GO" id="GO:0016020">
    <property type="term" value="C:membrane"/>
    <property type="evidence" value="ECO:0007669"/>
    <property type="project" value="TreeGrafter"/>
</dbReference>
<dbReference type="GO" id="GO:0016491">
    <property type="term" value="F:oxidoreductase activity"/>
    <property type="evidence" value="ECO:0007669"/>
    <property type="project" value="UniProtKB-KW"/>
</dbReference>
<evidence type="ECO:0000313" key="4">
    <source>
        <dbReference type="EMBL" id="KAF2111499.1"/>
    </source>
</evidence>
<dbReference type="EMBL" id="ML977334">
    <property type="protein sequence ID" value="KAF2111499.1"/>
    <property type="molecule type" value="Genomic_DNA"/>
</dbReference>
<evidence type="ECO:0000313" key="5">
    <source>
        <dbReference type="Proteomes" id="UP000799770"/>
    </source>
</evidence>
<keyword evidence="2" id="KW-0521">NADP</keyword>
<dbReference type="PRINTS" id="PR00081">
    <property type="entry name" value="GDHRDH"/>
</dbReference>
<dbReference type="OrthoDB" id="191139at2759"/>
<dbReference type="InterPro" id="IPR036291">
    <property type="entry name" value="NAD(P)-bd_dom_sf"/>
</dbReference>
<dbReference type="Gene3D" id="3.40.50.720">
    <property type="entry name" value="NAD(P)-binding Rossmann-like Domain"/>
    <property type="match status" value="1"/>
</dbReference>
<dbReference type="Pfam" id="PF00106">
    <property type="entry name" value="adh_short"/>
    <property type="match status" value="1"/>
</dbReference>
<comment type="similarity">
    <text evidence="1">Belongs to the short-chain dehydrogenases/reductases (SDR) family.</text>
</comment>
<gene>
    <name evidence="4" type="ORF">BDV96DRAFT_582268</name>
</gene>
<evidence type="ECO:0000256" key="1">
    <source>
        <dbReference type="ARBA" id="ARBA00006484"/>
    </source>
</evidence>
<evidence type="ECO:0000256" key="3">
    <source>
        <dbReference type="ARBA" id="ARBA00023002"/>
    </source>
</evidence>
<evidence type="ECO:0008006" key="6">
    <source>
        <dbReference type="Google" id="ProtNLM"/>
    </source>
</evidence>
<name>A0A6A5YW98_9PLEO</name>
<keyword evidence="5" id="KW-1185">Reference proteome</keyword>
<keyword evidence="3" id="KW-0560">Oxidoreductase</keyword>
<sequence>MSSKIILVTGANRGIGFAIVQRLATAFPQNTYLLGVRKFSSGEEAISTLRAQGLTATFSPIEIDITSDTSIAFAASTVESKFGQLDILINNAAVAELIKPGVPGFRESCNRTLDANVTSFLQVTSAFLSLLHLSASPKVINISSARGSVYRQTHSELPPTASIPYSISKMAMNIAMLEMAKLEPKVLFQAASPGHCKTAFNGFRGTKDPLDGAEVVVRLVEDEEGRFSMGFWELEEGEMRSVPW</sequence>
<evidence type="ECO:0000256" key="2">
    <source>
        <dbReference type="ARBA" id="ARBA00022857"/>
    </source>
</evidence>
<dbReference type="PANTHER" id="PTHR43490:SF99">
    <property type="entry name" value="SHORT-CHAIN DEHYDROGENASE_REDUCTASE"/>
    <property type="match status" value="1"/>
</dbReference>
<organism evidence="4 5">
    <name type="scientific">Lophiotrema nucula</name>
    <dbReference type="NCBI Taxonomy" id="690887"/>
    <lineage>
        <taxon>Eukaryota</taxon>
        <taxon>Fungi</taxon>
        <taxon>Dikarya</taxon>
        <taxon>Ascomycota</taxon>
        <taxon>Pezizomycotina</taxon>
        <taxon>Dothideomycetes</taxon>
        <taxon>Pleosporomycetidae</taxon>
        <taxon>Pleosporales</taxon>
        <taxon>Lophiotremataceae</taxon>
        <taxon>Lophiotrema</taxon>
    </lineage>
</organism>
<dbReference type="AlphaFoldDB" id="A0A6A5YW98"/>
<dbReference type="SUPFAM" id="SSF51735">
    <property type="entry name" value="NAD(P)-binding Rossmann-fold domains"/>
    <property type="match status" value="1"/>
</dbReference>
<proteinExistence type="inferred from homology"/>
<dbReference type="PANTHER" id="PTHR43490">
    <property type="entry name" value="(+)-NEOMENTHOL DEHYDROGENASE"/>
    <property type="match status" value="1"/>
</dbReference>